<dbReference type="Gene3D" id="2.60.200.20">
    <property type="match status" value="1"/>
</dbReference>
<dbReference type="OMA" id="WICELLA"/>
<feature type="non-terminal residue" evidence="1">
    <location>
        <position position="309"/>
    </location>
</feature>
<accession>A0A813HIT7</accession>
<dbReference type="AlphaFoldDB" id="A0A813HIT7"/>
<dbReference type="InterPro" id="IPR008984">
    <property type="entry name" value="SMAD_FHA_dom_sf"/>
</dbReference>
<proteinExistence type="predicted"/>
<name>A0A813HIT7_POLGL</name>
<comment type="caution">
    <text evidence="1">The sequence shown here is derived from an EMBL/GenBank/DDBJ whole genome shotgun (WGS) entry which is preliminary data.</text>
</comment>
<dbReference type="EMBL" id="CAJNNV010031738">
    <property type="protein sequence ID" value="CAE8637633.1"/>
    <property type="molecule type" value="Genomic_DNA"/>
</dbReference>
<keyword evidence="2" id="KW-1185">Reference proteome</keyword>
<feature type="non-terminal residue" evidence="1">
    <location>
        <position position="1"/>
    </location>
</feature>
<reference evidence="1" key="1">
    <citation type="submission" date="2021-02" db="EMBL/GenBank/DDBJ databases">
        <authorList>
            <person name="Dougan E. K."/>
            <person name="Rhodes N."/>
            <person name="Thang M."/>
            <person name="Chan C."/>
        </authorList>
    </citation>
    <scope>NUCLEOTIDE SEQUENCE</scope>
</reference>
<evidence type="ECO:0000313" key="2">
    <source>
        <dbReference type="Proteomes" id="UP000654075"/>
    </source>
</evidence>
<dbReference type="SUPFAM" id="SSF49879">
    <property type="entry name" value="SMAD/FHA domain"/>
    <property type="match status" value="1"/>
</dbReference>
<evidence type="ECO:0008006" key="3">
    <source>
        <dbReference type="Google" id="ProtNLM"/>
    </source>
</evidence>
<organism evidence="1 2">
    <name type="scientific">Polarella glacialis</name>
    <name type="common">Dinoflagellate</name>
    <dbReference type="NCBI Taxonomy" id="89957"/>
    <lineage>
        <taxon>Eukaryota</taxon>
        <taxon>Sar</taxon>
        <taxon>Alveolata</taxon>
        <taxon>Dinophyceae</taxon>
        <taxon>Suessiales</taxon>
        <taxon>Suessiaceae</taxon>
        <taxon>Polarella</taxon>
    </lineage>
</organism>
<sequence length="309" mass="35205">EGNDKIRNEPPPVFYLGTGNDCQIRFDDDRLPERACRLCKEGRTWLLEALRPGAPSVHLNGSAVGVAERRALKDGDVLSLAPPPAAWASYRILLSEQDNWYLDPGASEKDFPNKYPGRWPFRSSLQDAPPAPESLRRLAWQTDQMRKGSENDTVRVQDWSRFSQYVKKHYYEHGIECTVWSETGRGKPLDPKPPSRQPRPLPAWICSLLQRERQLPGPSLASRELPFASGLRASGTEAQQPLEFKGAPPKMQELYPEFPRRTVPVEAPRAAVNPRLRLPFREWLKGMDDSLFLLQYHDHIAANFDSLEQ</sequence>
<gene>
    <name evidence="1" type="ORF">PGLA1383_LOCUS52964</name>
</gene>
<evidence type="ECO:0000313" key="1">
    <source>
        <dbReference type="EMBL" id="CAE8637633.1"/>
    </source>
</evidence>
<dbReference type="Proteomes" id="UP000654075">
    <property type="component" value="Unassembled WGS sequence"/>
</dbReference>
<dbReference type="OrthoDB" id="427203at2759"/>
<protein>
    <recommendedName>
        <fullName evidence="3">FHA domain-containing protein</fullName>
    </recommendedName>
</protein>